<feature type="region of interest" description="Disordered" evidence="3">
    <location>
        <begin position="114"/>
        <end position="144"/>
    </location>
</feature>
<dbReference type="InterPro" id="IPR052210">
    <property type="entry name" value="LysM1-like"/>
</dbReference>
<dbReference type="eggNOG" id="KOG2806">
    <property type="taxonomic scope" value="Eukaryota"/>
</dbReference>
<dbReference type="Gene3D" id="3.10.350.10">
    <property type="entry name" value="LysM domain"/>
    <property type="match status" value="4"/>
</dbReference>
<dbReference type="Pfam" id="PF01476">
    <property type="entry name" value="LysM"/>
    <property type="match status" value="3"/>
</dbReference>
<feature type="domain" description="LysM" evidence="4">
    <location>
        <begin position="314"/>
        <end position="357"/>
    </location>
</feature>
<name>C5G0H3_ARTOC</name>
<gene>
    <name evidence="5" type="ORF">MCYG_08445</name>
</gene>
<keyword evidence="6" id="KW-1185">Reference proteome</keyword>
<feature type="domain" description="LysM" evidence="4">
    <location>
        <begin position="59"/>
        <end position="105"/>
    </location>
</feature>
<evidence type="ECO:0000259" key="4">
    <source>
        <dbReference type="PROSITE" id="PS51782"/>
    </source>
</evidence>
<dbReference type="InterPro" id="IPR018392">
    <property type="entry name" value="LysM"/>
</dbReference>
<dbReference type="RefSeq" id="XP_002843362.1">
    <property type="nucleotide sequence ID" value="XM_002843316.1"/>
</dbReference>
<evidence type="ECO:0000256" key="2">
    <source>
        <dbReference type="ARBA" id="ARBA00023026"/>
    </source>
</evidence>
<dbReference type="InterPro" id="IPR036779">
    <property type="entry name" value="LysM_dom_sf"/>
</dbReference>
<dbReference type="OMA" id="NCWAIAN"/>
<dbReference type="EMBL" id="DS995708">
    <property type="protein sequence ID" value="EEQ35626.1"/>
    <property type="molecule type" value="Genomic_DNA"/>
</dbReference>
<evidence type="ECO:0000256" key="1">
    <source>
        <dbReference type="ARBA" id="ARBA00022669"/>
    </source>
</evidence>
<evidence type="ECO:0000313" key="6">
    <source>
        <dbReference type="Proteomes" id="UP000002035"/>
    </source>
</evidence>
<dbReference type="GeneID" id="9227661"/>
<keyword evidence="2" id="KW-0843">Virulence</keyword>
<dbReference type="AlphaFoldDB" id="C5G0H3"/>
<evidence type="ECO:0000256" key="3">
    <source>
        <dbReference type="SAM" id="MobiDB-lite"/>
    </source>
</evidence>
<dbReference type="PANTHER" id="PTHR34997">
    <property type="entry name" value="AM15"/>
    <property type="match status" value="1"/>
</dbReference>
<dbReference type="PANTHER" id="PTHR34997:SF1">
    <property type="entry name" value="PEPTIDOGLYCAN-BINDING LYSIN DOMAIN"/>
    <property type="match status" value="1"/>
</dbReference>
<evidence type="ECO:0000313" key="5">
    <source>
        <dbReference type="EMBL" id="EEQ35626.1"/>
    </source>
</evidence>
<dbReference type="Proteomes" id="UP000002035">
    <property type="component" value="Unassembled WGS sequence"/>
</dbReference>
<keyword evidence="1" id="KW-0147">Chitin-binding</keyword>
<feature type="domain" description="LysM" evidence="4">
    <location>
        <begin position="151"/>
        <end position="197"/>
    </location>
</feature>
<dbReference type="PROSITE" id="PS51782">
    <property type="entry name" value="LYSM"/>
    <property type="match status" value="4"/>
</dbReference>
<protein>
    <submittedName>
        <fullName evidence="5">LysM domain-containing protein</fullName>
    </submittedName>
</protein>
<feature type="compositionally biased region" description="Pro residues" evidence="3">
    <location>
        <begin position="293"/>
        <end position="304"/>
    </location>
</feature>
<feature type="region of interest" description="Disordered" evidence="3">
    <location>
        <begin position="283"/>
        <end position="304"/>
    </location>
</feature>
<dbReference type="STRING" id="554155.C5G0H3"/>
<feature type="compositionally biased region" description="Low complexity" evidence="3">
    <location>
        <begin position="283"/>
        <end position="292"/>
    </location>
</feature>
<dbReference type="GO" id="GO:0008061">
    <property type="term" value="F:chitin binding"/>
    <property type="evidence" value="ECO:0007669"/>
    <property type="project" value="UniProtKB-KW"/>
</dbReference>
<organism evidence="5 6">
    <name type="scientific">Arthroderma otae (strain ATCC MYA-4605 / CBS 113480)</name>
    <name type="common">Microsporum canis</name>
    <dbReference type="NCBI Taxonomy" id="554155"/>
    <lineage>
        <taxon>Eukaryota</taxon>
        <taxon>Fungi</taxon>
        <taxon>Dikarya</taxon>
        <taxon>Ascomycota</taxon>
        <taxon>Pezizomycotina</taxon>
        <taxon>Eurotiomycetes</taxon>
        <taxon>Eurotiomycetidae</taxon>
        <taxon>Onygenales</taxon>
        <taxon>Arthrodermataceae</taxon>
        <taxon>Microsporum</taxon>
    </lineage>
</organism>
<proteinExistence type="predicted"/>
<reference evidence="6" key="1">
    <citation type="journal article" date="2012" name="MBio">
        <title>Comparative genome analysis of Trichophyton rubrum and related dermatophytes reveals candidate genes involved in infection.</title>
        <authorList>
            <person name="Martinez D.A."/>
            <person name="Oliver B.G."/>
            <person name="Graeser Y."/>
            <person name="Goldberg J.M."/>
            <person name="Li W."/>
            <person name="Martinez-Rossi N.M."/>
            <person name="Monod M."/>
            <person name="Shelest E."/>
            <person name="Barton R.C."/>
            <person name="Birch E."/>
            <person name="Brakhage A.A."/>
            <person name="Chen Z."/>
            <person name="Gurr S.J."/>
            <person name="Heiman D."/>
            <person name="Heitman J."/>
            <person name="Kosti I."/>
            <person name="Rossi A."/>
            <person name="Saif S."/>
            <person name="Samalova M."/>
            <person name="Saunders C.W."/>
            <person name="Shea T."/>
            <person name="Summerbell R.C."/>
            <person name="Xu J."/>
            <person name="Young S."/>
            <person name="Zeng Q."/>
            <person name="Birren B.W."/>
            <person name="Cuomo C.A."/>
            <person name="White T.C."/>
        </authorList>
    </citation>
    <scope>NUCLEOTIDE SEQUENCE [LARGE SCALE GENOMIC DNA]</scope>
    <source>
        <strain evidence="6">ATCC MYA-4605 / CBS 113480</strain>
    </source>
</reference>
<accession>C5G0H3</accession>
<dbReference type="HOGENOM" id="CLU_010591_8_0_1"/>
<dbReference type="SUPFAM" id="SSF54106">
    <property type="entry name" value="LysM domain"/>
    <property type="match status" value="3"/>
</dbReference>
<feature type="domain" description="LysM" evidence="4">
    <location>
        <begin position="231"/>
        <end position="276"/>
    </location>
</feature>
<dbReference type="OrthoDB" id="4173988at2759"/>
<sequence length="389" mass="41789">METYRVLESTEYTTMIPYILIHVLSLSVAAEGAVVKRWLNGSKPTDTVDPGVTPGCTYWINGITAADQCADIVGYFGITEEQFNEWNPALNGHCGAIQPGHSYCVMADQVPTSTKLTSTAPPSPTTSSTATSPTATGPSPTQSGLAQDCNKFYKVVAGDSCYDIAQREGASLEDFYKWNPAVGTTCGSLWGGYYVCVGVKGQSPTQSSSPPASTPTAPQPQQPGIAKNCNKFHLVKSGESCWSIETEFSISHDDFLSWNTGVGSSCNLWAGYNVCVSVPGSTSTTTPTTVPGSPTPTPTAPQPQLPGVIKECKKYYKVQKGDTCWSIGQMYKINDDTFRRWNPIDCSKLWLGYYISSLGSRGSNYETGLGSLQSILNHMSNITSLFATK</sequence>
<dbReference type="CDD" id="cd00118">
    <property type="entry name" value="LysM"/>
    <property type="match status" value="4"/>
</dbReference>
<dbReference type="SMART" id="SM00257">
    <property type="entry name" value="LysM"/>
    <property type="match status" value="3"/>
</dbReference>
<feature type="compositionally biased region" description="Low complexity" evidence="3">
    <location>
        <begin position="114"/>
        <end position="141"/>
    </location>
</feature>
<dbReference type="VEuPathDB" id="FungiDB:MCYG_08445"/>